<dbReference type="Gene3D" id="3.40.50.720">
    <property type="entry name" value="NAD(P)-binding Rossmann-like Domain"/>
    <property type="match status" value="2"/>
</dbReference>
<dbReference type="PANTHER" id="PTHR43761">
    <property type="entry name" value="D-ISOMER SPECIFIC 2-HYDROXYACID DEHYDROGENASE FAMILY PROTEIN (AFU_ORTHOLOGUE AFUA_1G13630)"/>
    <property type="match status" value="1"/>
</dbReference>
<dbReference type="GO" id="GO:0008465">
    <property type="term" value="F:hydroxypyruvate reductase (NADH) activity"/>
    <property type="evidence" value="ECO:0007669"/>
    <property type="project" value="UniProtKB-EC"/>
</dbReference>
<dbReference type="EC" id="1.1.1.29" evidence="7"/>
<dbReference type="Pfam" id="PF02826">
    <property type="entry name" value="2-Hacid_dh_C"/>
    <property type="match status" value="1"/>
</dbReference>
<evidence type="ECO:0000259" key="6">
    <source>
        <dbReference type="Pfam" id="PF02826"/>
    </source>
</evidence>
<comment type="caution">
    <text evidence="7">The sequence shown here is derived from an EMBL/GenBank/DDBJ whole genome shotgun (WGS) entry which is preliminary data.</text>
</comment>
<dbReference type="InterPro" id="IPR006139">
    <property type="entry name" value="D-isomer_2_OHA_DH_cat_dom"/>
</dbReference>
<dbReference type="SUPFAM" id="SSF52283">
    <property type="entry name" value="Formate/glycerate dehydrogenase catalytic domain-like"/>
    <property type="match status" value="1"/>
</dbReference>
<dbReference type="Pfam" id="PF00389">
    <property type="entry name" value="2-Hacid_dh"/>
    <property type="match status" value="1"/>
</dbReference>
<gene>
    <name evidence="7" type="primary">hprA</name>
    <name evidence="7" type="ORF">CODIS_07020</name>
</gene>
<dbReference type="SUPFAM" id="SSF51735">
    <property type="entry name" value="NAD(P)-binding Rossmann-fold domains"/>
    <property type="match status" value="1"/>
</dbReference>
<evidence type="ECO:0000259" key="5">
    <source>
        <dbReference type="Pfam" id="PF00389"/>
    </source>
</evidence>
<sequence length="319" mass="34614">MFNKGVFLDVGSVDPGDIVWSPLKAMTRHWGWHRATSPQQTMERIIDAELVISNKVVLDRSHLAACRNLKLICIAATGSNNVDLEAAAEHGIVVTNVTGYATPSVVQHVFSLILSLTTQQQYYQRAVARGDWQRSSHFCLLDYPIRELSGKCMGILGYGELGRGVDRLAKAFGMNVVVAQRPGSEPDPDRIPLDELLPQVDVLTLHVPLAPNTRNLIGARELALMQPHALLINTARGGILDEAALAEALVNGKLGGAGIDVLVAEPPVDGNPLLNPEIPNLIVTPHIAWASHESRQRLVDDVAANIQAFLAGEIRNRVV</sequence>
<dbReference type="PANTHER" id="PTHR43761:SF1">
    <property type="entry name" value="D-ISOMER SPECIFIC 2-HYDROXYACID DEHYDROGENASE CATALYTIC DOMAIN-CONTAINING PROTEIN-RELATED"/>
    <property type="match status" value="1"/>
</dbReference>
<dbReference type="EMBL" id="MARB01000003">
    <property type="protein sequence ID" value="ODJ89089.1"/>
    <property type="molecule type" value="Genomic_DNA"/>
</dbReference>
<dbReference type="OrthoDB" id="9805416at2"/>
<feature type="domain" description="D-isomer specific 2-hydroxyacid dehydrogenase NAD-binding" evidence="6">
    <location>
        <begin position="110"/>
        <end position="288"/>
    </location>
</feature>
<feature type="domain" description="D-isomer specific 2-hydroxyacid dehydrogenase catalytic" evidence="5">
    <location>
        <begin position="34"/>
        <end position="318"/>
    </location>
</feature>
<dbReference type="GO" id="GO:0051287">
    <property type="term" value="F:NAD binding"/>
    <property type="evidence" value="ECO:0007669"/>
    <property type="project" value="InterPro"/>
</dbReference>
<accession>A0A7Z0VQ26</accession>
<evidence type="ECO:0000256" key="4">
    <source>
        <dbReference type="RuleBase" id="RU003719"/>
    </source>
</evidence>
<comment type="similarity">
    <text evidence="1 4">Belongs to the D-isomer specific 2-hydroxyacid dehydrogenase family.</text>
</comment>
<dbReference type="InterPro" id="IPR036291">
    <property type="entry name" value="NAD(P)-bd_dom_sf"/>
</dbReference>
<dbReference type="InterPro" id="IPR006140">
    <property type="entry name" value="D-isomer_DH_NAD-bd"/>
</dbReference>
<dbReference type="AlphaFoldDB" id="A0A7Z0VQ26"/>
<keyword evidence="2 4" id="KW-0560">Oxidoreductase</keyword>
<evidence type="ECO:0000256" key="2">
    <source>
        <dbReference type="ARBA" id="ARBA00023002"/>
    </source>
</evidence>
<protein>
    <submittedName>
        <fullName evidence="7">Glycerate dehydrogenase</fullName>
        <ecNumber evidence="7">1.1.1.29</ecNumber>
    </submittedName>
</protein>
<proteinExistence type="inferred from homology"/>
<keyword evidence="8" id="KW-1185">Reference proteome</keyword>
<evidence type="ECO:0000313" key="8">
    <source>
        <dbReference type="Proteomes" id="UP000094769"/>
    </source>
</evidence>
<evidence type="ECO:0000256" key="3">
    <source>
        <dbReference type="ARBA" id="ARBA00023027"/>
    </source>
</evidence>
<name>A0A7Z0VQ26_9GAMM</name>
<dbReference type="CDD" id="cd12162">
    <property type="entry name" value="2-Hacid_dh_4"/>
    <property type="match status" value="1"/>
</dbReference>
<evidence type="ECO:0000256" key="1">
    <source>
        <dbReference type="ARBA" id="ARBA00005854"/>
    </source>
</evidence>
<dbReference type="Proteomes" id="UP000094769">
    <property type="component" value="Unassembled WGS sequence"/>
</dbReference>
<keyword evidence="3" id="KW-0520">NAD</keyword>
<evidence type="ECO:0000313" key="7">
    <source>
        <dbReference type="EMBL" id="ODJ89089.1"/>
    </source>
</evidence>
<dbReference type="NCBIfam" id="NF005069">
    <property type="entry name" value="PRK06487.1"/>
    <property type="match status" value="1"/>
</dbReference>
<dbReference type="InterPro" id="IPR050418">
    <property type="entry name" value="D-iso_2-hydroxyacid_DH_PdxB"/>
</dbReference>
<dbReference type="RefSeq" id="WP_069121491.1">
    <property type="nucleotide sequence ID" value="NZ_MARB01000003.1"/>
</dbReference>
<reference evidence="7 8" key="1">
    <citation type="submission" date="2016-06" db="EMBL/GenBank/DDBJ databases">
        <title>Genome sequence of endosymbiont of Candidatus Endolucinida thiodiazotropha.</title>
        <authorList>
            <person name="Poehlein A."/>
            <person name="Koenig S."/>
            <person name="Heiden S.E."/>
            <person name="Thuermer A."/>
            <person name="Voget S."/>
            <person name="Daniel R."/>
            <person name="Markert S."/>
            <person name="Gros O."/>
            <person name="Schweder T."/>
        </authorList>
    </citation>
    <scope>NUCLEOTIDE SEQUENCE [LARGE SCALE GENOMIC DNA]</scope>
    <source>
        <strain evidence="7 8">COS</strain>
    </source>
</reference>
<organism evidence="7 8">
    <name type="scientific">Candidatus Thiodiazotropha endolucinida</name>
    <dbReference type="NCBI Taxonomy" id="1655433"/>
    <lineage>
        <taxon>Bacteria</taxon>
        <taxon>Pseudomonadati</taxon>
        <taxon>Pseudomonadota</taxon>
        <taxon>Gammaproteobacteria</taxon>
        <taxon>Chromatiales</taxon>
        <taxon>Sedimenticolaceae</taxon>
        <taxon>Candidatus Thiodiazotropha</taxon>
    </lineage>
</organism>